<evidence type="ECO:0000313" key="2">
    <source>
        <dbReference type="Proteomes" id="UP000723463"/>
    </source>
</evidence>
<dbReference type="AlphaFoldDB" id="A0A9P6JXW3"/>
<sequence>MEGKLLVQRATFTPRSIDDSTQSWGYILHQITDPRPQPPPPAAINAATGVTTATAPGSSRFRVHFIDTHESYVRDSDLIKGRDWLFAIFEKYGHHIRELKINHALVLEAASRKETCTSLHTLVLDLGQNAKGPCLRYLPLPSVPPQRPQLPVVPGFSVMVGTPGLDATLAVVPDATAGGFGIAPTTASATAFGGFGIAPALHLLALADLALLPPCKLHDPIKNPTLNSPSHCFQAI</sequence>
<protein>
    <submittedName>
        <fullName evidence="1">Uncharacterized protein</fullName>
    </submittedName>
</protein>
<name>A0A9P6JXW3_9FUNG</name>
<gene>
    <name evidence="1" type="ORF">EC957_009515</name>
</gene>
<accession>A0A9P6JXW3</accession>
<comment type="caution">
    <text evidence="1">The sequence shown here is derived from an EMBL/GenBank/DDBJ whole genome shotgun (WGS) entry which is preliminary data.</text>
</comment>
<dbReference type="EMBL" id="JAAAXW010000526">
    <property type="protein sequence ID" value="KAF9536857.1"/>
    <property type="molecule type" value="Genomic_DNA"/>
</dbReference>
<organism evidence="1 2">
    <name type="scientific">Mortierella hygrophila</name>
    <dbReference type="NCBI Taxonomy" id="979708"/>
    <lineage>
        <taxon>Eukaryota</taxon>
        <taxon>Fungi</taxon>
        <taxon>Fungi incertae sedis</taxon>
        <taxon>Mucoromycota</taxon>
        <taxon>Mortierellomycotina</taxon>
        <taxon>Mortierellomycetes</taxon>
        <taxon>Mortierellales</taxon>
        <taxon>Mortierellaceae</taxon>
        <taxon>Mortierella</taxon>
    </lineage>
</organism>
<proteinExistence type="predicted"/>
<reference evidence="1" key="1">
    <citation type="journal article" date="2020" name="Fungal Divers.">
        <title>Resolving the Mortierellaceae phylogeny through synthesis of multi-gene phylogenetics and phylogenomics.</title>
        <authorList>
            <person name="Vandepol N."/>
            <person name="Liber J."/>
            <person name="Desiro A."/>
            <person name="Na H."/>
            <person name="Kennedy M."/>
            <person name="Barry K."/>
            <person name="Grigoriev I.V."/>
            <person name="Miller A.N."/>
            <person name="O'Donnell K."/>
            <person name="Stajich J.E."/>
            <person name="Bonito G."/>
        </authorList>
    </citation>
    <scope>NUCLEOTIDE SEQUENCE</scope>
    <source>
        <strain evidence="1">NRRL 2591</strain>
    </source>
</reference>
<keyword evidence="2" id="KW-1185">Reference proteome</keyword>
<dbReference type="Proteomes" id="UP000723463">
    <property type="component" value="Unassembled WGS sequence"/>
</dbReference>
<evidence type="ECO:0000313" key="1">
    <source>
        <dbReference type="EMBL" id="KAF9536857.1"/>
    </source>
</evidence>